<dbReference type="GO" id="GO:0003676">
    <property type="term" value="F:nucleic acid binding"/>
    <property type="evidence" value="ECO:0007669"/>
    <property type="project" value="InterPro"/>
</dbReference>
<feature type="binding site" evidence="8">
    <location>
        <position position="81"/>
    </location>
    <ligand>
        <name>Zn(2+)</name>
        <dbReference type="ChEBI" id="CHEBI:29105"/>
        <label>2</label>
    </ligand>
</feature>
<dbReference type="Proteomes" id="UP000007799">
    <property type="component" value="Unassembled WGS sequence"/>
</dbReference>
<feature type="domain" description="TFIIS-type" evidence="10">
    <location>
        <begin position="74"/>
        <end position="113"/>
    </location>
</feature>
<keyword evidence="6 7" id="KW-0539">Nucleus</keyword>
<proteinExistence type="inferred from homology"/>
<dbReference type="GeneID" id="16070785"/>
<reference evidence="11" key="1">
    <citation type="submission" date="2009-08" db="EMBL/GenBank/DDBJ databases">
        <title>Annotation of Salpingoeca rosetta.</title>
        <authorList>
            <consortium name="The Broad Institute Genome Sequencing Platform"/>
            <person name="Russ C."/>
            <person name="Cuomo C."/>
            <person name="Burger G."/>
            <person name="Gray M.W."/>
            <person name="Holland P.W.H."/>
            <person name="King N."/>
            <person name="Lang F.B.F."/>
            <person name="Roger A.J."/>
            <person name="Ruiz-Trillo I."/>
            <person name="Young S.K."/>
            <person name="Zeng Q."/>
            <person name="Gargeya S."/>
            <person name="Alvarado L."/>
            <person name="Berlin A."/>
            <person name="Chapman S.B."/>
            <person name="Chen Z."/>
            <person name="Freedman E."/>
            <person name="Gellesch M."/>
            <person name="Goldberg J."/>
            <person name="Griggs A."/>
            <person name="Gujja S."/>
            <person name="Heilman E."/>
            <person name="Heiman D."/>
            <person name="Howarth C."/>
            <person name="Mehta T."/>
            <person name="Neiman D."/>
            <person name="Pearson M."/>
            <person name="Roberts A."/>
            <person name="Saif S."/>
            <person name="Shea T."/>
            <person name="Shenoy N."/>
            <person name="Sisk P."/>
            <person name="Stolte C."/>
            <person name="Sykes S."/>
            <person name="White J."/>
            <person name="Yandava C."/>
            <person name="Haas B."/>
            <person name="Nusbaum C."/>
            <person name="Birren B."/>
        </authorList>
    </citation>
    <scope>NUCLEOTIDE SEQUENCE [LARGE SCALE GENOMIC DNA]</scope>
    <source>
        <strain evidence="11">ATCC 50818</strain>
    </source>
</reference>
<dbReference type="PIRSF" id="PIRSF005586">
    <property type="entry name" value="RNApol_RpoM"/>
    <property type="match status" value="1"/>
</dbReference>
<keyword evidence="5 8" id="KW-0862">Zinc</keyword>
<gene>
    <name evidence="11" type="ORF">PTSG_08844</name>
</gene>
<evidence type="ECO:0000256" key="4">
    <source>
        <dbReference type="ARBA" id="ARBA00022771"/>
    </source>
</evidence>
<dbReference type="GO" id="GO:0006363">
    <property type="term" value="P:termination of RNA polymerase I transcription"/>
    <property type="evidence" value="ECO:0007669"/>
    <property type="project" value="TreeGrafter"/>
</dbReference>
<name>F2UKV6_SALR5</name>
<dbReference type="eggNOG" id="KOG2907">
    <property type="taxonomic scope" value="Eukaryota"/>
</dbReference>
<dbReference type="GO" id="GO:0003899">
    <property type="term" value="F:DNA-directed RNA polymerase activity"/>
    <property type="evidence" value="ECO:0007669"/>
    <property type="project" value="InterPro"/>
</dbReference>
<dbReference type="GO" id="GO:0008270">
    <property type="term" value="F:zinc ion binding"/>
    <property type="evidence" value="ECO:0007669"/>
    <property type="project" value="UniProtKB-KW"/>
</dbReference>
<feature type="binding site" evidence="8">
    <location>
        <position position="78"/>
    </location>
    <ligand>
        <name>Zn(2+)</name>
        <dbReference type="ChEBI" id="CHEBI:29105"/>
        <label>2</label>
    </ligand>
</feature>
<evidence type="ECO:0000313" key="12">
    <source>
        <dbReference type="Proteomes" id="UP000007799"/>
    </source>
</evidence>
<evidence type="ECO:0000256" key="7">
    <source>
        <dbReference type="PIRNR" id="PIRNR005586"/>
    </source>
</evidence>
<dbReference type="SMART" id="SM00440">
    <property type="entry name" value="ZnF_C2C2"/>
    <property type="match status" value="1"/>
</dbReference>
<dbReference type="InterPro" id="IPR012164">
    <property type="entry name" value="Rpa12/Rpb9/Rpc10/TFS"/>
</dbReference>
<feature type="binding site" evidence="8">
    <location>
        <position position="12"/>
    </location>
    <ligand>
        <name>Zn(2+)</name>
        <dbReference type="ChEBI" id="CHEBI:29105"/>
        <label>1</label>
    </ligand>
</feature>
<accession>F2UKV6</accession>
<dbReference type="STRING" id="946362.F2UKV6"/>
<keyword evidence="2 7" id="KW-0240">DNA-directed RNA polymerase</keyword>
<dbReference type="GO" id="GO:0005736">
    <property type="term" value="C:RNA polymerase I complex"/>
    <property type="evidence" value="ECO:0007669"/>
    <property type="project" value="TreeGrafter"/>
</dbReference>
<dbReference type="SUPFAM" id="SSF57783">
    <property type="entry name" value="Zinc beta-ribbon"/>
    <property type="match status" value="1"/>
</dbReference>
<evidence type="ECO:0000259" key="10">
    <source>
        <dbReference type="PROSITE" id="PS51133"/>
    </source>
</evidence>
<evidence type="ECO:0000313" key="11">
    <source>
        <dbReference type="EMBL" id="EGD77755.1"/>
    </source>
</evidence>
<dbReference type="Pfam" id="PF01096">
    <property type="entry name" value="Zn_ribbon_TFIIS"/>
    <property type="match status" value="1"/>
</dbReference>
<feature type="binding site" evidence="8">
    <location>
        <position position="30"/>
    </location>
    <ligand>
        <name>Zn(2+)</name>
        <dbReference type="ChEBI" id="CHEBI:29105"/>
        <label>1</label>
    </ligand>
</feature>
<feature type="binding site" evidence="8">
    <location>
        <position position="33"/>
    </location>
    <ligand>
        <name>Zn(2+)</name>
        <dbReference type="ChEBI" id="CHEBI:29105"/>
        <label>1</label>
    </ligand>
</feature>
<dbReference type="Gene3D" id="2.20.25.10">
    <property type="match status" value="1"/>
</dbReference>
<keyword evidence="7" id="KW-0804">Transcription</keyword>
<keyword evidence="12" id="KW-1185">Reference proteome</keyword>
<protein>
    <recommendedName>
        <fullName evidence="7">DNA-directed RNA polymerase subunit</fullName>
    </recommendedName>
</protein>
<evidence type="ECO:0000256" key="2">
    <source>
        <dbReference type="ARBA" id="ARBA00022478"/>
    </source>
</evidence>
<evidence type="ECO:0000256" key="6">
    <source>
        <dbReference type="ARBA" id="ARBA00023242"/>
    </source>
</evidence>
<comment type="similarity">
    <text evidence="7">Belongs to the archaeal rpoM/eukaryotic RPA12/RPB9/RPC11 RNA polymerase family.</text>
</comment>
<evidence type="ECO:0000256" key="8">
    <source>
        <dbReference type="PIRSR" id="PIRSR005586-1"/>
    </source>
</evidence>
<dbReference type="EMBL" id="GL832979">
    <property type="protein sequence ID" value="EGD77755.1"/>
    <property type="molecule type" value="Genomic_DNA"/>
</dbReference>
<dbReference type="FunCoup" id="F2UKV6">
    <property type="interactions" value="1006"/>
</dbReference>
<evidence type="ECO:0000256" key="9">
    <source>
        <dbReference type="PIRSR" id="PIRSR005586-2"/>
    </source>
</evidence>
<dbReference type="AlphaFoldDB" id="F2UKV6"/>
<dbReference type="InParanoid" id="F2UKV6"/>
<keyword evidence="4 9" id="KW-0863">Zinc-finger</keyword>
<feature type="zinc finger region" description="C4-type" evidence="9">
    <location>
        <begin position="12"/>
        <end position="33"/>
    </location>
</feature>
<dbReference type="InterPro" id="IPR034004">
    <property type="entry name" value="Zn_ribbon_RPA12_C"/>
</dbReference>
<evidence type="ECO:0000256" key="3">
    <source>
        <dbReference type="ARBA" id="ARBA00022723"/>
    </source>
</evidence>
<comment type="function">
    <text evidence="7">DNA-dependent RNA polymerase catalyzes the transcription of DNA into RNA using the four ribonucleoside triphosphates as substrates.</text>
</comment>
<organism evidence="12">
    <name type="scientific">Salpingoeca rosetta (strain ATCC 50818 / BSB-021)</name>
    <dbReference type="NCBI Taxonomy" id="946362"/>
    <lineage>
        <taxon>Eukaryota</taxon>
        <taxon>Choanoflagellata</taxon>
        <taxon>Craspedida</taxon>
        <taxon>Salpingoecidae</taxon>
        <taxon>Salpingoeca</taxon>
    </lineage>
</organism>
<dbReference type="RefSeq" id="XP_004990231.1">
    <property type="nucleotide sequence ID" value="XM_004990174.1"/>
</dbReference>
<dbReference type="KEGG" id="sre:PTSG_08844"/>
<sequence>MSAFKAPDRNFCVRCGALLPTFGDNNTISCRRCGHGVPVTIFENVKVRSSSRPYAFQKPDYNTSKEVEDTAATIDEKCPKCGREEMSYTTAQLRSADEGQTIFYRCKCGYSFSVNS</sequence>
<dbReference type="OrthoDB" id="10056816at2759"/>
<evidence type="ECO:0000256" key="1">
    <source>
        <dbReference type="ARBA" id="ARBA00004604"/>
    </source>
</evidence>
<dbReference type="CDD" id="cd10507">
    <property type="entry name" value="Zn-ribbon_RPA12"/>
    <property type="match status" value="1"/>
</dbReference>
<evidence type="ECO:0000256" key="5">
    <source>
        <dbReference type="ARBA" id="ARBA00022833"/>
    </source>
</evidence>
<feature type="binding site" evidence="8">
    <location>
        <position position="15"/>
    </location>
    <ligand>
        <name>Zn(2+)</name>
        <dbReference type="ChEBI" id="CHEBI:29105"/>
        <label>1</label>
    </ligand>
</feature>
<feature type="binding site" evidence="8">
    <location>
        <position position="108"/>
    </location>
    <ligand>
        <name>Zn(2+)</name>
        <dbReference type="ChEBI" id="CHEBI:29105"/>
        <label>2</label>
    </ligand>
</feature>
<feature type="binding site" evidence="8">
    <location>
        <position position="106"/>
    </location>
    <ligand>
        <name>Zn(2+)</name>
        <dbReference type="ChEBI" id="CHEBI:29105"/>
        <label>2</label>
    </ligand>
</feature>
<comment type="subcellular location">
    <subcellularLocation>
        <location evidence="1">Nucleus</location>
        <location evidence="1">Nucleolus</location>
    </subcellularLocation>
</comment>
<dbReference type="PANTHER" id="PTHR11239">
    <property type="entry name" value="DNA-DIRECTED RNA POLYMERASE"/>
    <property type="match status" value="1"/>
</dbReference>
<dbReference type="PROSITE" id="PS51133">
    <property type="entry name" value="ZF_TFIIS_2"/>
    <property type="match status" value="1"/>
</dbReference>
<dbReference type="InterPro" id="IPR001222">
    <property type="entry name" value="Znf_TFIIS"/>
</dbReference>
<keyword evidence="3 8" id="KW-0479">Metal-binding</keyword>
<dbReference type="PANTHER" id="PTHR11239:SF14">
    <property type="entry name" value="DNA-DIRECTED RNA POLYMERASE I SUBUNIT RPA12"/>
    <property type="match status" value="1"/>
</dbReference>